<dbReference type="Pfam" id="PF00724">
    <property type="entry name" value="Oxidored_FMN"/>
    <property type="match status" value="1"/>
</dbReference>
<evidence type="ECO:0000256" key="3">
    <source>
        <dbReference type="ARBA" id="ARBA00022643"/>
    </source>
</evidence>
<evidence type="ECO:0000313" key="8">
    <source>
        <dbReference type="Proteomes" id="UP000728032"/>
    </source>
</evidence>
<evidence type="ECO:0000256" key="1">
    <source>
        <dbReference type="ARBA" id="ARBA00001917"/>
    </source>
</evidence>
<sequence>MSKAVKSILFSPITIRGVTLRNRICVSPMCQYSADEGLVNDWHLVNAGSFATGGAGMVMIEATGVEARGRISPGCPGLWTDTQIEPMARISRFLKSQGAVPGIQLAHGGRKASTLPPFVGHDSIGDDKGGWPTIGPSAIAFGGPIGKVPKEATIDDIEEIKEAWVRAAQRAVTAGFEVGHILVIELHFAHGYLVSTFLSPATNKRTDKYGGSLENRMRFGLEIARNIRHTLPDNIALGVRVSVTDYADQGWDVPQTIEFARELKALGIDFLDCSSGGVVGGVDYNPLNTNKIQIEIAGTIQREVGLATAAVGKIVDPHVAEAILQGNGATLIFMGRAFLNNPHWPYIAADQLTDEQAFKYPPQYDWCIGWKGMAKWRKAVLLAEK</sequence>
<gene>
    <name evidence="7" type="ORF">ONB1V03_LOCUS16743</name>
</gene>
<keyword evidence="5" id="KW-0560">Oxidoreductase</keyword>
<dbReference type="InterPro" id="IPR001155">
    <property type="entry name" value="OxRdtase_FMN_N"/>
</dbReference>
<evidence type="ECO:0000259" key="6">
    <source>
        <dbReference type="Pfam" id="PF00724"/>
    </source>
</evidence>
<organism evidence="7">
    <name type="scientific">Oppiella nova</name>
    <dbReference type="NCBI Taxonomy" id="334625"/>
    <lineage>
        <taxon>Eukaryota</taxon>
        <taxon>Metazoa</taxon>
        <taxon>Ecdysozoa</taxon>
        <taxon>Arthropoda</taxon>
        <taxon>Chelicerata</taxon>
        <taxon>Arachnida</taxon>
        <taxon>Acari</taxon>
        <taxon>Acariformes</taxon>
        <taxon>Sarcoptiformes</taxon>
        <taxon>Oribatida</taxon>
        <taxon>Brachypylina</taxon>
        <taxon>Oppioidea</taxon>
        <taxon>Oppiidae</taxon>
        <taxon>Oppiella</taxon>
    </lineage>
</organism>
<proteinExistence type="predicted"/>
<dbReference type="AlphaFoldDB" id="A0A7R9MI02"/>
<dbReference type="InterPro" id="IPR044152">
    <property type="entry name" value="YqjM-like"/>
</dbReference>
<dbReference type="Gene3D" id="3.20.20.70">
    <property type="entry name" value="Aldolase class I"/>
    <property type="match status" value="1"/>
</dbReference>
<accession>A0A7R9MI02</accession>
<dbReference type="GO" id="GO:0050661">
    <property type="term" value="F:NADP binding"/>
    <property type="evidence" value="ECO:0007669"/>
    <property type="project" value="InterPro"/>
</dbReference>
<evidence type="ECO:0000256" key="5">
    <source>
        <dbReference type="ARBA" id="ARBA00023002"/>
    </source>
</evidence>
<keyword evidence="4" id="KW-0521">NADP</keyword>
<dbReference type="Proteomes" id="UP000728032">
    <property type="component" value="Unassembled WGS sequence"/>
</dbReference>
<comment type="cofactor">
    <cofactor evidence="1">
        <name>FMN</name>
        <dbReference type="ChEBI" id="CHEBI:58210"/>
    </cofactor>
</comment>
<dbReference type="EMBL" id="OC934298">
    <property type="protein sequence ID" value="CAD7660173.1"/>
    <property type="molecule type" value="Genomic_DNA"/>
</dbReference>
<dbReference type="GO" id="GO:0010181">
    <property type="term" value="F:FMN binding"/>
    <property type="evidence" value="ECO:0007669"/>
    <property type="project" value="InterPro"/>
</dbReference>
<dbReference type="InterPro" id="IPR013785">
    <property type="entry name" value="Aldolase_TIM"/>
</dbReference>
<evidence type="ECO:0000313" key="7">
    <source>
        <dbReference type="EMBL" id="CAD7660173.1"/>
    </source>
</evidence>
<protein>
    <recommendedName>
        <fullName evidence="6">NADH:flavin oxidoreductase/NADH oxidase N-terminal domain-containing protein</fullName>
    </recommendedName>
</protein>
<evidence type="ECO:0000256" key="2">
    <source>
        <dbReference type="ARBA" id="ARBA00022630"/>
    </source>
</evidence>
<keyword evidence="3" id="KW-0288">FMN</keyword>
<keyword evidence="8" id="KW-1185">Reference proteome</keyword>
<dbReference type="OrthoDB" id="72788at2759"/>
<dbReference type="PANTHER" id="PTHR43303:SF4">
    <property type="entry name" value="NADPH DEHYDROGENASE C23G7.10C-RELATED"/>
    <property type="match status" value="1"/>
</dbReference>
<keyword evidence="2" id="KW-0285">Flavoprotein</keyword>
<name>A0A7R9MI02_9ACAR</name>
<dbReference type="PANTHER" id="PTHR43303">
    <property type="entry name" value="NADPH DEHYDROGENASE C23G7.10C-RELATED"/>
    <property type="match status" value="1"/>
</dbReference>
<dbReference type="SUPFAM" id="SSF51395">
    <property type="entry name" value="FMN-linked oxidoreductases"/>
    <property type="match status" value="1"/>
</dbReference>
<dbReference type="GO" id="GO:0003959">
    <property type="term" value="F:NADPH dehydrogenase activity"/>
    <property type="evidence" value="ECO:0007669"/>
    <property type="project" value="InterPro"/>
</dbReference>
<evidence type="ECO:0000256" key="4">
    <source>
        <dbReference type="ARBA" id="ARBA00022857"/>
    </source>
</evidence>
<dbReference type="CDD" id="cd02932">
    <property type="entry name" value="OYE_YqiM_FMN"/>
    <property type="match status" value="1"/>
</dbReference>
<dbReference type="EMBL" id="CAJPVJ010019473">
    <property type="protein sequence ID" value="CAG2177311.1"/>
    <property type="molecule type" value="Genomic_DNA"/>
</dbReference>
<reference evidence="7" key="1">
    <citation type="submission" date="2020-11" db="EMBL/GenBank/DDBJ databases">
        <authorList>
            <person name="Tran Van P."/>
        </authorList>
    </citation>
    <scope>NUCLEOTIDE SEQUENCE</scope>
</reference>
<feature type="domain" description="NADH:flavin oxidoreductase/NADH oxidase N-terminal" evidence="6">
    <location>
        <begin position="9"/>
        <end position="354"/>
    </location>
</feature>